<keyword evidence="6" id="KW-0812">Transmembrane</keyword>
<reference evidence="8" key="1">
    <citation type="submission" date="2023-01" db="EMBL/GenBank/DDBJ databases">
        <title>Human gut microbiome strain richness.</title>
        <authorList>
            <person name="Chen-Liaw A."/>
        </authorList>
    </citation>
    <scope>NUCLEOTIDE SEQUENCE</scope>
    <source>
        <strain evidence="8">B1_m1001713B170214d0_201011</strain>
    </source>
</reference>
<dbReference type="Gene3D" id="3.90.1720.10">
    <property type="entry name" value="endopeptidase domain like (from Nostoc punctiforme)"/>
    <property type="match status" value="1"/>
</dbReference>
<keyword evidence="4" id="KW-0788">Thiol protease</keyword>
<dbReference type="GO" id="GO:0006508">
    <property type="term" value="P:proteolysis"/>
    <property type="evidence" value="ECO:0007669"/>
    <property type="project" value="UniProtKB-KW"/>
</dbReference>
<dbReference type="PANTHER" id="PTHR47053">
    <property type="entry name" value="MUREIN DD-ENDOPEPTIDASE MEPH-RELATED"/>
    <property type="match status" value="1"/>
</dbReference>
<gene>
    <name evidence="8" type="ORF">PM006_02190</name>
</gene>
<dbReference type="InterPro" id="IPR038765">
    <property type="entry name" value="Papain-like_cys_pep_sf"/>
</dbReference>
<dbReference type="InterPro" id="IPR051202">
    <property type="entry name" value="Peptidase_C40"/>
</dbReference>
<sequence length="656" mass="72310">MKELKTTDKVTQKMTHDGAVAENLATGEVTNISGREAEVDLSASEESTATAEAAAERIIHAHDRHRVKRAARTDAETVRAGSEARGRPSSRLQFTDEELAAPDLQKAIRCSDWAADKLDAAKAAIPTRKVLKTERVFDEAAGKGKTRLRFEEVEKKPNGHLRHNPISRPVQELKATAHGEVRKVEHENVGVEAGHKGEELAEHGVARAAGGVRSAVREHRMKPWRDAVKAENASIKANADFLYQKALHDDPGLAAANPVSRYLQKKRIQRNYAKEIRQTEKTAKNTAAATKSAAQKAKDAFKETFLYVKHHSRAVLLIIGIGACVGLLFGGMSSCSIMGGSGVGGVFMSSYLSEDADMLAAEAAYAELEAELQNELDHYESYHPGYDEYRFDLDTIGHDPYVLVSILSAFHEGVFTIYEVRGELQTLFDKQYTLIQTVTVEVRYRTETRTDSEGNEYDVEVPYNYYICNVTLENFDLSHLPVYMMNEEQLSLYAAYMSTLGNRPDLFGGGEYPNASTLQEPTYYDIPPEALEDEAFAAMIAEAEKYLGYPYVWGGSSPSTSFDCSGFVSWVINHSGWSVGRLGAQGLYNICTPVSGAQAKPGDLIFFKGTYDTPGVSHVGIYVGGGMMIHCGSPISYASINTNYWQAHYFSFGRLP</sequence>
<keyword evidence="2" id="KW-0645">Protease</keyword>
<protein>
    <submittedName>
        <fullName evidence="8">C40 family peptidase</fullName>
    </submittedName>
</protein>
<evidence type="ECO:0000256" key="3">
    <source>
        <dbReference type="ARBA" id="ARBA00022801"/>
    </source>
</evidence>
<dbReference type="Pfam" id="PF00877">
    <property type="entry name" value="NLPC_P60"/>
    <property type="match status" value="1"/>
</dbReference>
<dbReference type="Proteomes" id="UP001300871">
    <property type="component" value="Unassembled WGS sequence"/>
</dbReference>
<keyword evidence="6" id="KW-0472">Membrane</keyword>
<evidence type="ECO:0000256" key="4">
    <source>
        <dbReference type="ARBA" id="ARBA00022807"/>
    </source>
</evidence>
<comment type="caution">
    <text evidence="8">The sequence shown here is derived from an EMBL/GenBank/DDBJ whole genome shotgun (WGS) entry which is preliminary data.</text>
</comment>
<dbReference type="EMBL" id="JAQLGM010000003">
    <property type="protein sequence ID" value="MDB1999007.1"/>
    <property type="molecule type" value="Genomic_DNA"/>
</dbReference>
<dbReference type="NCBIfam" id="NF045974">
    <property type="entry name" value="conju_CD1108"/>
    <property type="match status" value="1"/>
</dbReference>
<feature type="compositionally biased region" description="Basic and acidic residues" evidence="5">
    <location>
        <begin position="71"/>
        <end position="86"/>
    </location>
</feature>
<keyword evidence="3" id="KW-0378">Hydrolase</keyword>
<evidence type="ECO:0000313" key="9">
    <source>
        <dbReference type="Proteomes" id="UP001300871"/>
    </source>
</evidence>
<dbReference type="PROSITE" id="PS51935">
    <property type="entry name" value="NLPC_P60"/>
    <property type="match status" value="1"/>
</dbReference>
<evidence type="ECO:0000313" key="8">
    <source>
        <dbReference type="EMBL" id="MDB1999007.1"/>
    </source>
</evidence>
<accession>A0AAW6AP42</accession>
<feature type="domain" description="NlpC/P60" evidence="7">
    <location>
        <begin position="533"/>
        <end position="656"/>
    </location>
</feature>
<feature type="transmembrane region" description="Helical" evidence="6">
    <location>
        <begin position="314"/>
        <end position="332"/>
    </location>
</feature>
<keyword evidence="6" id="KW-1133">Transmembrane helix</keyword>
<dbReference type="PANTHER" id="PTHR47053:SF5">
    <property type="entry name" value="BIFUNCTIONAL MURAMIDASE_DL-ENDOPEPTIDASE CWLT"/>
    <property type="match status" value="1"/>
</dbReference>
<evidence type="ECO:0000256" key="1">
    <source>
        <dbReference type="ARBA" id="ARBA00007074"/>
    </source>
</evidence>
<dbReference type="InterPro" id="IPR000064">
    <property type="entry name" value="NLP_P60_dom"/>
</dbReference>
<evidence type="ECO:0000259" key="7">
    <source>
        <dbReference type="PROSITE" id="PS51935"/>
    </source>
</evidence>
<dbReference type="GO" id="GO:0008234">
    <property type="term" value="F:cysteine-type peptidase activity"/>
    <property type="evidence" value="ECO:0007669"/>
    <property type="project" value="UniProtKB-KW"/>
</dbReference>
<dbReference type="RefSeq" id="WP_150028024.1">
    <property type="nucleotide sequence ID" value="NZ_CACRUA010000030.1"/>
</dbReference>
<dbReference type="GeneID" id="57969701"/>
<dbReference type="SUPFAM" id="SSF54001">
    <property type="entry name" value="Cysteine proteinases"/>
    <property type="match status" value="1"/>
</dbReference>
<dbReference type="AlphaFoldDB" id="A0AAW6AP42"/>
<comment type="similarity">
    <text evidence="1">Belongs to the peptidase C40 family.</text>
</comment>
<evidence type="ECO:0000256" key="6">
    <source>
        <dbReference type="SAM" id="Phobius"/>
    </source>
</evidence>
<organism evidence="8 9">
    <name type="scientific">Clostridium symbiosum</name>
    <name type="common">Bacteroides symbiosus</name>
    <dbReference type="NCBI Taxonomy" id="1512"/>
    <lineage>
        <taxon>Bacteria</taxon>
        <taxon>Bacillati</taxon>
        <taxon>Bacillota</taxon>
        <taxon>Clostridia</taxon>
        <taxon>Lachnospirales</taxon>
        <taxon>Lachnospiraceae</taxon>
        <taxon>Otoolea</taxon>
    </lineage>
</organism>
<proteinExistence type="inferred from homology"/>
<evidence type="ECO:0000256" key="2">
    <source>
        <dbReference type="ARBA" id="ARBA00022670"/>
    </source>
</evidence>
<name>A0AAW6AP42_CLOSY</name>
<feature type="region of interest" description="Disordered" evidence="5">
    <location>
        <begin position="65"/>
        <end position="90"/>
    </location>
</feature>
<evidence type="ECO:0000256" key="5">
    <source>
        <dbReference type="SAM" id="MobiDB-lite"/>
    </source>
</evidence>